<organism evidence="2">
    <name type="scientific">Arion vulgaris</name>
    <dbReference type="NCBI Taxonomy" id="1028688"/>
    <lineage>
        <taxon>Eukaryota</taxon>
        <taxon>Metazoa</taxon>
        <taxon>Spiralia</taxon>
        <taxon>Lophotrochozoa</taxon>
        <taxon>Mollusca</taxon>
        <taxon>Gastropoda</taxon>
        <taxon>Heterobranchia</taxon>
        <taxon>Euthyneura</taxon>
        <taxon>Panpulmonata</taxon>
        <taxon>Eupulmonata</taxon>
        <taxon>Stylommatophora</taxon>
        <taxon>Helicina</taxon>
        <taxon>Arionoidea</taxon>
        <taxon>Arionidae</taxon>
        <taxon>Arion</taxon>
    </lineage>
</organism>
<gene>
    <name evidence="2" type="primary">ORF1447</name>
</gene>
<evidence type="ECO:0000256" key="1">
    <source>
        <dbReference type="SAM" id="MobiDB-lite"/>
    </source>
</evidence>
<feature type="non-terminal residue" evidence="2">
    <location>
        <position position="109"/>
    </location>
</feature>
<dbReference type="AlphaFoldDB" id="A0A0B6XUC3"/>
<name>A0A0B6XUC3_9EUPU</name>
<feature type="non-terminal residue" evidence="2">
    <location>
        <position position="1"/>
    </location>
</feature>
<feature type="compositionally biased region" description="Low complexity" evidence="1">
    <location>
        <begin position="1"/>
        <end position="13"/>
    </location>
</feature>
<protein>
    <submittedName>
        <fullName evidence="2">Uncharacterized protein</fullName>
    </submittedName>
</protein>
<evidence type="ECO:0000313" key="2">
    <source>
        <dbReference type="EMBL" id="CEK47473.1"/>
    </source>
</evidence>
<proteinExistence type="predicted"/>
<feature type="region of interest" description="Disordered" evidence="1">
    <location>
        <begin position="1"/>
        <end position="109"/>
    </location>
</feature>
<accession>A0A0B6XUC3</accession>
<feature type="compositionally biased region" description="Polar residues" evidence="1">
    <location>
        <begin position="72"/>
        <end position="109"/>
    </location>
</feature>
<sequence length="109" mass="12280">DTDSNSDSNSNSDSDSDTFEMRDLRNVHPPILTERGISMLSNSKIRKQKQKHKKKKKTHHLNSGPPVLTKMSYHQSTSNDGNTESDNEPGPSSLTRNNYSRPINNPETE</sequence>
<feature type="compositionally biased region" description="Basic residues" evidence="1">
    <location>
        <begin position="44"/>
        <end position="60"/>
    </location>
</feature>
<dbReference type="EMBL" id="HACG01000608">
    <property type="protein sequence ID" value="CEK47473.1"/>
    <property type="molecule type" value="Transcribed_RNA"/>
</dbReference>
<reference evidence="2" key="1">
    <citation type="submission" date="2014-12" db="EMBL/GenBank/DDBJ databases">
        <title>Insight into the proteome of Arion vulgaris.</title>
        <authorList>
            <person name="Aradska J."/>
            <person name="Bulat T."/>
            <person name="Smidak R."/>
            <person name="Sarate P."/>
            <person name="Gangsoo J."/>
            <person name="Sialana F."/>
            <person name="Bilban M."/>
            <person name="Lubec G."/>
        </authorList>
    </citation>
    <scope>NUCLEOTIDE SEQUENCE</scope>
    <source>
        <tissue evidence="2">Skin</tissue>
    </source>
</reference>